<evidence type="ECO:0000313" key="8">
    <source>
        <dbReference type="Proteomes" id="UP000324800"/>
    </source>
</evidence>
<dbReference type="InterPro" id="IPR008271">
    <property type="entry name" value="Ser/Thr_kinase_AS"/>
</dbReference>
<accession>A0A5J4VXU8</accession>
<dbReference type="SMART" id="SM00220">
    <property type="entry name" value="S_TKc"/>
    <property type="match status" value="1"/>
</dbReference>
<keyword evidence="3" id="KW-0547">Nucleotide-binding</keyword>
<organism evidence="7 8">
    <name type="scientific">Streblomastix strix</name>
    <dbReference type="NCBI Taxonomy" id="222440"/>
    <lineage>
        <taxon>Eukaryota</taxon>
        <taxon>Metamonada</taxon>
        <taxon>Preaxostyla</taxon>
        <taxon>Oxymonadida</taxon>
        <taxon>Streblomastigidae</taxon>
        <taxon>Streblomastix</taxon>
    </lineage>
</organism>
<dbReference type="GO" id="GO:0004674">
    <property type="term" value="F:protein serine/threonine kinase activity"/>
    <property type="evidence" value="ECO:0007669"/>
    <property type="project" value="UniProtKB-EC"/>
</dbReference>
<gene>
    <name evidence="7" type="ORF">EZS28_017017</name>
</gene>
<evidence type="ECO:0000256" key="3">
    <source>
        <dbReference type="ARBA" id="ARBA00022741"/>
    </source>
</evidence>
<dbReference type="AlphaFoldDB" id="A0A5J4VXU8"/>
<evidence type="ECO:0000256" key="5">
    <source>
        <dbReference type="ARBA" id="ARBA00022840"/>
    </source>
</evidence>
<proteinExistence type="predicted"/>
<reference evidence="7 8" key="1">
    <citation type="submission" date="2019-03" db="EMBL/GenBank/DDBJ databases">
        <title>Single cell metagenomics reveals metabolic interactions within the superorganism composed of flagellate Streblomastix strix and complex community of Bacteroidetes bacteria on its surface.</title>
        <authorList>
            <person name="Treitli S.C."/>
            <person name="Kolisko M."/>
            <person name="Husnik F."/>
            <person name="Keeling P."/>
            <person name="Hampl V."/>
        </authorList>
    </citation>
    <scope>NUCLEOTIDE SEQUENCE [LARGE SCALE GENOMIC DNA]</scope>
    <source>
        <strain evidence="7">ST1C</strain>
    </source>
</reference>
<keyword evidence="5" id="KW-0067">ATP-binding</keyword>
<dbReference type="PANTHER" id="PTHR43671">
    <property type="entry name" value="SERINE/THREONINE-PROTEIN KINASE NEK"/>
    <property type="match status" value="1"/>
</dbReference>
<dbReference type="EC" id="2.7.11.1" evidence="1"/>
<keyword evidence="4" id="KW-0418">Kinase</keyword>
<dbReference type="Proteomes" id="UP000324800">
    <property type="component" value="Unassembled WGS sequence"/>
</dbReference>
<dbReference type="EMBL" id="SNRW01004367">
    <property type="protein sequence ID" value="KAA6387457.1"/>
    <property type="molecule type" value="Genomic_DNA"/>
</dbReference>
<dbReference type="InterPro" id="IPR011009">
    <property type="entry name" value="Kinase-like_dom_sf"/>
</dbReference>
<evidence type="ECO:0000259" key="6">
    <source>
        <dbReference type="PROSITE" id="PS50011"/>
    </source>
</evidence>
<evidence type="ECO:0000256" key="1">
    <source>
        <dbReference type="ARBA" id="ARBA00012513"/>
    </source>
</evidence>
<dbReference type="Pfam" id="PF00069">
    <property type="entry name" value="Pkinase"/>
    <property type="match status" value="1"/>
</dbReference>
<dbReference type="PANTHER" id="PTHR43671:SF13">
    <property type="entry name" value="SERINE_THREONINE-PROTEIN KINASE NEK2"/>
    <property type="match status" value="1"/>
</dbReference>
<evidence type="ECO:0000256" key="2">
    <source>
        <dbReference type="ARBA" id="ARBA00022679"/>
    </source>
</evidence>
<dbReference type="GO" id="GO:0005524">
    <property type="term" value="F:ATP binding"/>
    <property type="evidence" value="ECO:0007669"/>
    <property type="project" value="UniProtKB-KW"/>
</dbReference>
<protein>
    <recommendedName>
        <fullName evidence="1">non-specific serine/threonine protein kinase</fullName>
        <ecNumber evidence="1">2.7.11.1</ecNumber>
    </recommendedName>
</protein>
<dbReference type="InterPro" id="IPR050660">
    <property type="entry name" value="NEK_Ser/Thr_kinase"/>
</dbReference>
<evidence type="ECO:0000256" key="4">
    <source>
        <dbReference type="ARBA" id="ARBA00022777"/>
    </source>
</evidence>
<comment type="caution">
    <text evidence="7">The sequence shown here is derived from an EMBL/GenBank/DDBJ whole genome shotgun (WGS) entry which is preliminary data.</text>
</comment>
<name>A0A5J4VXU8_9EUKA</name>
<keyword evidence="2" id="KW-0808">Transferase</keyword>
<feature type="domain" description="Protein kinase" evidence="6">
    <location>
        <begin position="30"/>
        <end position="280"/>
    </location>
</feature>
<dbReference type="PROSITE" id="PS00108">
    <property type="entry name" value="PROTEIN_KINASE_ST"/>
    <property type="match status" value="1"/>
</dbReference>
<dbReference type="SUPFAM" id="SSF56112">
    <property type="entry name" value="Protein kinase-like (PK-like)"/>
    <property type="match status" value="1"/>
</dbReference>
<sequence length="280" mass="32086">MPNQMCLSKGLTMPLGRRPLLPKRNTFESYKAIKTLQQGPMSRTFLVQLIATGVYFVMKCLPYLSVQQKFCADAEIKSMFNLDSEFTVHPIETFVHDYEKCLIMEYCSGGDLRNVIAENWKFSEEYKIIKVQQIFIQVTRALDHLHSHRVMHRDLKPSNIFLDAKGNVRLGDFGLLQEISEEQYAKYAGTNIYMAPEGHILKRLDFSSDIFSLGLIVFQMLTGQHPFESGSESATIEKMKKSQASVLPGWVPVELKKLVEDMLNKDPSKRPTTKQIIEQL</sequence>
<dbReference type="InterPro" id="IPR000719">
    <property type="entry name" value="Prot_kinase_dom"/>
</dbReference>
<dbReference type="PROSITE" id="PS50011">
    <property type="entry name" value="PROTEIN_KINASE_DOM"/>
    <property type="match status" value="1"/>
</dbReference>
<dbReference type="Gene3D" id="1.10.510.10">
    <property type="entry name" value="Transferase(Phosphotransferase) domain 1"/>
    <property type="match status" value="1"/>
</dbReference>
<evidence type="ECO:0000313" key="7">
    <source>
        <dbReference type="EMBL" id="KAA6387457.1"/>
    </source>
</evidence>
<dbReference type="OrthoDB" id="10252354at2759"/>